<accession>A0A8T0D820</accession>
<dbReference type="OrthoDB" id="2156856at2759"/>
<evidence type="ECO:0000313" key="2">
    <source>
        <dbReference type="Proteomes" id="UP000699462"/>
    </source>
</evidence>
<dbReference type="Proteomes" id="UP000699462">
    <property type="component" value="Unassembled WGS sequence"/>
</dbReference>
<reference evidence="1 2" key="1">
    <citation type="submission" date="2019-07" db="EMBL/GenBank/DDBJ databases">
        <title>Annotation for the trematode Paragonimus westermani.</title>
        <authorList>
            <person name="Choi Y.-J."/>
        </authorList>
    </citation>
    <scope>NUCLEOTIDE SEQUENCE [LARGE SCALE GENOMIC DNA]</scope>
    <source>
        <strain evidence="1">180907_Pwestermani</strain>
    </source>
</reference>
<dbReference type="EMBL" id="JTDF01010054">
    <property type="protein sequence ID" value="KAF8563995.1"/>
    <property type="molecule type" value="Genomic_DNA"/>
</dbReference>
<organism evidence="1 2">
    <name type="scientific">Paragonimus westermani</name>
    <dbReference type="NCBI Taxonomy" id="34504"/>
    <lineage>
        <taxon>Eukaryota</taxon>
        <taxon>Metazoa</taxon>
        <taxon>Spiralia</taxon>
        <taxon>Lophotrochozoa</taxon>
        <taxon>Platyhelminthes</taxon>
        <taxon>Trematoda</taxon>
        <taxon>Digenea</taxon>
        <taxon>Plagiorchiida</taxon>
        <taxon>Troglotremata</taxon>
        <taxon>Troglotrematidae</taxon>
        <taxon>Paragonimus</taxon>
    </lineage>
</organism>
<protein>
    <submittedName>
        <fullName evidence="1">Uncharacterized protein</fullName>
    </submittedName>
</protein>
<dbReference type="AlphaFoldDB" id="A0A8T0D820"/>
<gene>
    <name evidence="1" type="ORF">P879_11352</name>
</gene>
<evidence type="ECO:0000313" key="1">
    <source>
        <dbReference type="EMBL" id="KAF8563995.1"/>
    </source>
</evidence>
<sequence>MRAFNLCDCPRRVDRTLPTFLFIFRLIASFIIVPANNDSVVPCLLHVTLGCQKQLRDVPLVRGILADLNILFKDIIRAVESTLREATCSSDDLTVLGSSYTQDLQWICNLDLASQATFREAFLSCCLNDGATETRNHLLFLCNRLKLSTLLESLTDDC</sequence>
<name>A0A8T0D820_9TREM</name>
<keyword evidence="2" id="KW-1185">Reference proteome</keyword>
<comment type="caution">
    <text evidence="1">The sequence shown here is derived from an EMBL/GenBank/DDBJ whole genome shotgun (WGS) entry which is preliminary data.</text>
</comment>
<proteinExistence type="predicted"/>